<sequence>MTKYRAMHGLSKHSLDAFAVCPSYYKWKESQEWKPSREMELGTLVHSLALEGRCEYAIAPACDRRTKEGKLIWENFCQANIGKVILNEDEGARVEGACAAVEPLLEMVTAAKVIEASMFWERDSVQCKGRPDMITEIKGRPAIVDLKTTSDWSKFDHKFFGFGYDKQAAWYTYGLEQITGQEDIDFYFLVVDMQAPHLSQWVKASSELIDIANQQLDVTLSQYKLCLDQDVWPGPPTMRVMLPRRWEEA</sequence>
<evidence type="ECO:0000259" key="1">
    <source>
        <dbReference type="Pfam" id="PF12684"/>
    </source>
</evidence>
<organism evidence="2">
    <name type="scientific">uncultured Caudovirales phage</name>
    <dbReference type="NCBI Taxonomy" id="2100421"/>
    <lineage>
        <taxon>Viruses</taxon>
        <taxon>Duplodnaviria</taxon>
        <taxon>Heunggongvirae</taxon>
        <taxon>Uroviricota</taxon>
        <taxon>Caudoviricetes</taxon>
        <taxon>Peduoviridae</taxon>
        <taxon>Maltschvirus</taxon>
        <taxon>Maltschvirus maltsch</taxon>
    </lineage>
</organism>
<dbReference type="InterPro" id="IPR024432">
    <property type="entry name" value="Put_RecE_PDDEXK-like_dom"/>
</dbReference>
<accession>A0A6J5NWY2</accession>
<feature type="domain" description="Putative exodeoxyribonuclease 8 PDDEXK-like" evidence="1">
    <location>
        <begin position="15"/>
        <end position="234"/>
    </location>
</feature>
<dbReference type="Gene3D" id="3.90.320.10">
    <property type="match status" value="1"/>
</dbReference>
<proteinExistence type="predicted"/>
<dbReference type="Pfam" id="PF12684">
    <property type="entry name" value="DUF3799"/>
    <property type="match status" value="1"/>
</dbReference>
<reference evidence="2" key="1">
    <citation type="submission" date="2020-04" db="EMBL/GenBank/DDBJ databases">
        <authorList>
            <person name="Chiriac C."/>
            <person name="Salcher M."/>
            <person name="Ghai R."/>
            <person name="Kavagutti S V."/>
        </authorList>
    </citation>
    <scope>NUCLEOTIDE SEQUENCE</scope>
</reference>
<gene>
    <name evidence="2" type="ORF">UFOVP811_35</name>
</gene>
<name>A0A6J5NWY2_9CAUD</name>
<dbReference type="EMBL" id="LR796748">
    <property type="protein sequence ID" value="CAB4163517.1"/>
    <property type="molecule type" value="Genomic_DNA"/>
</dbReference>
<evidence type="ECO:0000313" key="2">
    <source>
        <dbReference type="EMBL" id="CAB4163517.1"/>
    </source>
</evidence>
<dbReference type="InterPro" id="IPR011604">
    <property type="entry name" value="PDDEXK-like_dom_sf"/>
</dbReference>
<protein>
    <submittedName>
        <fullName evidence="2">Exodeoxyribonuclease 8, PDDEXK-like domain containing protein</fullName>
    </submittedName>
</protein>